<feature type="signal peptide" evidence="1">
    <location>
        <begin position="1"/>
        <end position="19"/>
    </location>
</feature>
<dbReference type="RefSeq" id="WP_123325941.1">
    <property type="nucleotide sequence ID" value="NZ_JBHRSX010000071.1"/>
</dbReference>
<comment type="caution">
    <text evidence="2">The sequence shown here is derived from an EMBL/GenBank/DDBJ whole genome shotgun (WGS) entry which is preliminary data.</text>
</comment>
<dbReference type="EMBL" id="JBHRSX010000071">
    <property type="protein sequence ID" value="MFC3203239.1"/>
    <property type="molecule type" value="Genomic_DNA"/>
</dbReference>
<protein>
    <submittedName>
        <fullName evidence="2">Uncharacterized protein</fullName>
    </submittedName>
</protein>
<reference evidence="3" key="1">
    <citation type="journal article" date="2019" name="Int. J. Syst. Evol. Microbiol.">
        <title>The Global Catalogue of Microorganisms (GCM) 10K type strain sequencing project: providing services to taxonomists for standard genome sequencing and annotation.</title>
        <authorList>
            <consortium name="The Broad Institute Genomics Platform"/>
            <consortium name="The Broad Institute Genome Sequencing Center for Infectious Disease"/>
            <person name="Wu L."/>
            <person name="Ma J."/>
        </authorList>
    </citation>
    <scope>NUCLEOTIDE SEQUENCE [LARGE SCALE GENOMIC DNA]</scope>
    <source>
        <strain evidence="3">KCTC 52449</strain>
    </source>
</reference>
<evidence type="ECO:0000313" key="3">
    <source>
        <dbReference type="Proteomes" id="UP001595477"/>
    </source>
</evidence>
<evidence type="ECO:0000313" key="2">
    <source>
        <dbReference type="EMBL" id="MFC3203239.1"/>
    </source>
</evidence>
<evidence type="ECO:0000256" key="1">
    <source>
        <dbReference type="SAM" id="SignalP"/>
    </source>
</evidence>
<keyword evidence="3" id="KW-1185">Reference proteome</keyword>
<keyword evidence="1" id="KW-0732">Signal</keyword>
<gene>
    <name evidence="2" type="ORF">ACFOEW_15615</name>
</gene>
<name>A0ABV7JYT8_9ALTE</name>
<proteinExistence type="predicted"/>
<feature type="chain" id="PRO_5046830829" evidence="1">
    <location>
        <begin position="20"/>
        <end position="134"/>
    </location>
</feature>
<organism evidence="2 3">
    <name type="scientific">Alteromonas oceani</name>
    <dbReference type="NCBI Taxonomy" id="2071609"/>
    <lineage>
        <taxon>Bacteria</taxon>
        <taxon>Pseudomonadati</taxon>
        <taxon>Pseudomonadota</taxon>
        <taxon>Gammaproteobacteria</taxon>
        <taxon>Alteromonadales</taxon>
        <taxon>Alteromonadaceae</taxon>
        <taxon>Alteromonas/Salinimonas group</taxon>
        <taxon>Alteromonas</taxon>
    </lineage>
</organism>
<sequence length="134" mass="14942">MSKYLVSVLIMLISVDVFAVNDFKCTIKDAVNLEDNGTLNHKSNIVTGYLGKEFVVNRQTGIITGANITNTMSGKMPVVYDYLPNENGYKAVTHYKPNNTIDYLQINQYAETVEKPFFYKGAFGTMVSGTCVVY</sequence>
<dbReference type="Proteomes" id="UP001595477">
    <property type="component" value="Unassembled WGS sequence"/>
</dbReference>
<accession>A0ABV7JYT8</accession>